<dbReference type="PRINTS" id="PR00320">
    <property type="entry name" value="GPROTEINBRPT"/>
</dbReference>
<name>A0A9W8DN39_9FUNG</name>
<evidence type="ECO:0000256" key="5">
    <source>
        <dbReference type="SAM" id="MobiDB-lite"/>
    </source>
</evidence>
<dbReference type="GO" id="GO:0030490">
    <property type="term" value="P:maturation of SSU-rRNA"/>
    <property type="evidence" value="ECO:0007669"/>
    <property type="project" value="TreeGrafter"/>
</dbReference>
<feature type="repeat" description="WD" evidence="4">
    <location>
        <begin position="572"/>
        <end position="606"/>
    </location>
</feature>
<gene>
    <name evidence="7" type="primary">DIP2</name>
    <name evidence="7" type="ORF">H4219_005979</name>
</gene>
<feature type="region of interest" description="Disordered" evidence="5">
    <location>
        <begin position="158"/>
        <end position="199"/>
    </location>
</feature>
<dbReference type="InterPro" id="IPR001680">
    <property type="entry name" value="WD40_rpt"/>
</dbReference>
<dbReference type="PANTHER" id="PTHR19853:SF0">
    <property type="entry name" value="WD REPEAT-CONTAINING PROTEIN 3"/>
    <property type="match status" value="1"/>
</dbReference>
<dbReference type="Pfam" id="PF00400">
    <property type="entry name" value="WD40"/>
    <property type="match status" value="2"/>
</dbReference>
<evidence type="ECO:0000313" key="7">
    <source>
        <dbReference type="EMBL" id="KAJ1911305.1"/>
    </source>
</evidence>
<dbReference type="OrthoDB" id="407922at2759"/>
<dbReference type="InterPro" id="IPR036322">
    <property type="entry name" value="WD40_repeat_dom_sf"/>
</dbReference>
<feature type="repeat" description="WD" evidence="4">
    <location>
        <begin position="230"/>
        <end position="264"/>
    </location>
</feature>
<evidence type="ECO:0000256" key="4">
    <source>
        <dbReference type="PROSITE-ProRule" id="PRU00221"/>
    </source>
</evidence>
<feature type="compositionally biased region" description="Acidic residues" evidence="5">
    <location>
        <begin position="180"/>
        <end position="194"/>
    </location>
</feature>
<keyword evidence="1 4" id="KW-0853">WD repeat</keyword>
<dbReference type="Pfam" id="PF04003">
    <property type="entry name" value="Utp12"/>
    <property type="match status" value="1"/>
</dbReference>
<dbReference type="GO" id="GO:0032040">
    <property type="term" value="C:small-subunit processome"/>
    <property type="evidence" value="ECO:0007669"/>
    <property type="project" value="TreeGrafter"/>
</dbReference>
<dbReference type="InterPro" id="IPR007148">
    <property type="entry name" value="SSU_processome_Utp12"/>
</dbReference>
<feature type="repeat" description="WD" evidence="4">
    <location>
        <begin position="318"/>
        <end position="359"/>
    </location>
</feature>
<comment type="similarity">
    <text evidence="3">Belongs to the WD repeat WDR3/UTP12 family.</text>
</comment>
<dbReference type="PROSITE" id="PS00678">
    <property type="entry name" value="WD_REPEATS_1"/>
    <property type="match status" value="3"/>
</dbReference>
<dbReference type="GO" id="GO:0034388">
    <property type="term" value="C:Pwp2p-containing subcomplex of 90S preribosome"/>
    <property type="evidence" value="ECO:0007669"/>
    <property type="project" value="TreeGrafter"/>
</dbReference>
<accession>A0A9W8DN39</accession>
<sequence length="1059" mass="118795">MVKAYLRYEPKSNFGVISSPTSNLVYDSEGRFAIAPALSEVIVWDIKKGIQVIRWHDTDTKSLVTCISRSPNKHDFAVGYDDGSIRIFNTENQTTNVIFNGHRRAVTALTFDKSGMILASGSKDTDLILWDVVGEVGLFRLRGHKDEITGIAFVPKKPLNTAEKNDGNNNLENSPKSDNEMDESEGDDDDDDDGLMTSGAAESSGYIITSSKDTLVKIWDLQSRHCVQTLVTHRSEVWSFAVSPDSRLLVTGSSESSLKVWKLNLNPSTTPTTTTTNKTNGNRNGDSVIKVGNDEEAVVVEADGLGLPSIATEYGELTRQSKERIQQLKFHPRGVFLASANSDKTVEFWRIRDHDEIRKKMARRLKRQREKTKKQKNKKKSKAQSDDEDNDSDSNDEESSSQLPKSAEDMEIKATDELTPYQIIRTRAKVKSIDFNPLESNKTLHDRQNYSKLLVSLLDNTIEVYNVFSPPKGSSKKNPPQEPQSSLILDRLGHRSEARAIVLSNDNELIATASNGSLRIWNALTNNCLRTLECGQAVCATFLPGDQYVLVGTKKGKLQLFDIPSSTLVEEYDAHDGPCWSMHVQFDKKCVVTGGGDKLVKFWDFELVSSTTAKDGDEESNNGTTTGGGGGGIIRRRLTLVHSRSLMMSDVVLCVRFSPNLKLLAVSLLDTTVKVFYVDTLKFFLSLYGHKLPVLSMDISSDSTLLVTGSADKNIKIWGLDFGDCHKSLFEHQDAVTSIKFVWDTHYFFSASKDRMVQQFDADKFIKIQRLEGSHGEIWDMALGKHGNFVVTCSQDRSVRVWEKTEEPLFLEEEKERELEEMYEKGLAGNLDNAGTQNRKLRENGGGDSDGGDLSDNDDGSDDELGMAGKQTMETLKAGEKVMEALDLADEELEKWSDYHRNVARGMHVAPPPKNPMLIAMGNIDPEKHVLKTIESIRSSDLDDALLVLPFPKVSSLLNYIEIWAQKEWNIQLVCRILFFLLKTHQSQIVSTRTMRTRLDSIRLHLRSALQAQKDFIGFNMAALKSLRNEWEEKATANFFEEEKIQQVLDKATAKRKFY</sequence>
<dbReference type="CDD" id="cd00200">
    <property type="entry name" value="WD40"/>
    <property type="match status" value="1"/>
</dbReference>
<organism evidence="7 8">
    <name type="scientific">Mycoemilia scoparia</name>
    <dbReference type="NCBI Taxonomy" id="417184"/>
    <lineage>
        <taxon>Eukaryota</taxon>
        <taxon>Fungi</taxon>
        <taxon>Fungi incertae sedis</taxon>
        <taxon>Zoopagomycota</taxon>
        <taxon>Kickxellomycotina</taxon>
        <taxon>Kickxellomycetes</taxon>
        <taxon>Kickxellales</taxon>
        <taxon>Kickxellaceae</taxon>
        <taxon>Mycoemilia</taxon>
    </lineage>
</organism>
<dbReference type="InterPro" id="IPR051570">
    <property type="entry name" value="TBC1_cilium_biogenesis"/>
</dbReference>
<evidence type="ECO:0000313" key="8">
    <source>
        <dbReference type="Proteomes" id="UP001150538"/>
    </source>
</evidence>
<keyword evidence="8" id="KW-1185">Reference proteome</keyword>
<feature type="repeat" description="WD" evidence="4">
    <location>
        <begin position="771"/>
        <end position="803"/>
    </location>
</feature>
<keyword evidence="2" id="KW-0677">Repeat</keyword>
<feature type="repeat" description="WD" evidence="4">
    <location>
        <begin position="491"/>
        <end position="531"/>
    </location>
</feature>
<dbReference type="Proteomes" id="UP001150538">
    <property type="component" value="Unassembled WGS sequence"/>
</dbReference>
<dbReference type="PROSITE" id="PS50082">
    <property type="entry name" value="WD_REPEATS_2"/>
    <property type="match status" value="8"/>
</dbReference>
<feature type="domain" description="Small-subunit processome Utp12" evidence="6">
    <location>
        <begin position="926"/>
        <end position="1028"/>
    </location>
</feature>
<feature type="region of interest" description="Disordered" evidence="5">
    <location>
        <begin position="364"/>
        <end position="414"/>
    </location>
</feature>
<feature type="region of interest" description="Disordered" evidence="5">
    <location>
        <begin position="827"/>
        <end position="866"/>
    </location>
</feature>
<evidence type="ECO:0000256" key="1">
    <source>
        <dbReference type="ARBA" id="ARBA00022574"/>
    </source>
</evidence>
<evidence type="ECO:0000259" key="6">
    <source>
        <dbReference type="Pfam" id="PF04003"/>
    </source>
</evidence>
<dbReference type="FunFam" id="2.130.10.10:FF:000755">
    <property type="entry name" value="WD repeat-containing protein 3"/>
    <property type="match status" value="1"/>
</dbReference>
<dbReference type="Pfam" id="PF25172">
    <property type="entry name" value="Beta-prop_WDR3_2nd"/>
    <property type="match status" value="1"/>
</dbReference>
<dbReference type="PANTHER" id="PTHR19853">
    <property type="entry name" value="WD REPEAT CONTAINING PROTEIN 3 WDR3"/>
    <property type="match status" value="1"/>
</dbReference>
<protein>
    <submittedName>
        <fullName evidence="7">Beta transducin</fullName>
    </submittedName>
</protein>
<dbReference type="PROSITE" id="PS50294">
    <property type="entry name" value="WD_REPEATS_REGION"/>
    <property type="match status" value="4"/>
</dbReference>
<evidence type="ECO:0000256" key="3">
    <source>
        <dbReference type="ARBA" id="ARBA00038229"/>
    </source>
</evidence>
<reference evidence="7" key="1">
    <citation type="submission" date="2022-07" db="EMBL/GenBank/DDBJ databases">
        <title>Phylogenomic reconstructions and comparative analyses of Kickxellomycotina fungi.</title>
        <authorList>
            <person name="Reynolds N.K."/>
            <person name="Stajich J.E."/>
            <person name="Barry K."/>
            <person name="Grigoriev I.V."/>
            <person name="Crous P."/>
            <person name="Smith M.E."/>
        </authorList>
    </citation>
    <scope>NUCLEOTIDE SEQUENCE</scope>
    <source>
        <strain evidence="7">NBRC 100468</strain>
    </source>
</reference>
<dbReference type="GO" id="GO:0030515">
    <property type="term" value="F:snoRNA binding"/>
    <property type="evidence" value="ECO:0007669"/>
    <property type="project" value="TreeGrafter"/>
</dbReference>
<feature type="compositionally biased region" description="Acidic residues" evidence="5">
    <location>
        <begin position="386"/>
        <end position="399"/>
    </location>
</feature>
<proteinExistence type="inferred from homology"/>
<dbReference type="InterPro" id="IPR015943">
    <property type="entry name" value="WD40/YVTN_repeat-like_dom_sf"/>
</dbReference>
<dbReference type="Gene3D" id="2.130.10.10">
    <property type="entry name" value="YVTN repeat-like/Quinoprotein amine dehydrogenase"/>
    <property type="match status" value="4"/>
</dbReference>
<feature type="compositionally biased region" description="Basic residues" evidence="5">
    <location>
        <begin position="364"/>
        <end position="382"/>
    </location>
</feature>
<dbReference type="SMART" id="SM00320">
    <property type="entry name" value="WD40"/>
    <property type="match status" value="13"/>
</dbReference>
<comment type="caution">
    <text evidence="7">The sequence shown here is derived from an EMBL/GenBank/DDBJ whole genome shotgun (WGS) entry which is preliminary data.</text>
</comment>
<dbReference type="AlphaFoldDB" id="A0A9W8DN39"/>
<dbReference type="InterPro" id="IPR019775">
    <property type="entry name" value="WD40_repeat_CS"/>
</dbReference>
<feature type="repeat" description="WD" evidence="4">
    <location>
        <begin position="687"/>
        <end position="728"/>
    </location>
</feature>
<feature type="compositionally biased region" description="Acidic residues" evidence="5">
    <location>
        <begin position="850"/>
        <end position="865"/>
    </location>
</feature>
<feature type="repeat" description="WD" evidence="4">
    <location>
        <begin position="206"/>
        <end position="229"/>
    </location>
</feature>
<dbReference type="EMBL" id="JANBPU010000464">
    <property type="protein sequence ID" value="KAJ1911305.1"/>
    <property type="molecule type" value="Genomic_DNA"/>
</dbReference>
<dbReference type="InterPro" id="IPR020472">
    <property type="entry name" value="WD40_PAC1"/>
</dbReference>
<dbReference type="Pfam" id="PF25173">
    <property type="entry name" value="Beta-prop_WDR3_1st"/>
    <property type="match status" value="1"/>
</dbReference>
<evidence type="ECO:0000256" key="2">
    <source>
        <dbReference type="ARBA" id="ARBA00022737"/>
    </source>
</evidence>
<dbReference type="SUPFAM" id="SSF50978">
    <property type="entry name" value="WD40 repeat-like"/>
    <property type="match status" value="2"/>
</dbReference>
<feature type="repeat" description="WD" evidence="4">
    <location>
        <begin position="99"/>
        <end position="132"/>
    </location>
</feature>
<feature type="compositionally biased region" description="Polar residues" evidence="5">
    <location>
        <begin position="167"/>
        <end position="176"/>
    </location>
</feature>